<dbReference type="OrthoDB" id="9808093at2"/>
<reference evidence="7 8" key="1">
    <citation type="submission" date="2019-06" db="EMBL/GenBank/DDBJ databases">
        <authorList>
            <person name="Meng X."/>
        </authorList>
    </citation>
    <scope>NUCLEOTIDE SEQUENCE [LARGE SCALE GENOMIC DNA]</scope>
    <source>
        <strain evidence="7 8">M625</strain>
    </source>
</reference>
<protein>
    <recommendedName>
        <fullName evidence="2 4">acylphosphatase</fullName>
        <ecNumber evidence="2 4">3.6.1.7</ecNumber>
    </recommendedName>
</protein>
<feature type="active site" evidence="4">
    <location>
        <position position="19"/>
    </location>
</feature>
<comment type="caution">
    <text evidence="7">The sequence shown here is derived from an EMBL/GenBank/DDBJ whole genome shotgun (WGS) entry which is preliminary data.</text>
</comment>
<evidence type="ECO:0000313" key="8">
    <source>
        <dbReference type="Proteomes" id="UP000315540"/>
    </source>
</evidence>
<evidence type="ECO:0000313" key="7">
    <source>
        <dbReference type="EMBL" id="TPN87500.1"/>
    </source>
</evidence>
<organism evidence="7 8">
    <name type="scientific">Aquimarina algicola</name>
    <dbReference type="NCBI Taxonomy" id="2589995"/>
    <lineage>
        <taxon>Bacteria</taxon>
        <taxon>Pseudomonadati</taxon>
        <taxon>Bacteroidota</taxon>
        <taxon>Flavobacteriia</taxon>
        <taxon>Flavobacteriales</taxon>
        <taxon>Flavobacteriaceae</taxon>
        <taxon>Aquimarina</taxon>
    </lineage>
</organism>
<dbReference type="EMBL" id="VFWZ01000002">
    <property type="protein sequence ID" value="TPN87500.1"/>
    <property type="molecule type" value="Genomic_DNA"/>
</dbReference>
<sequence>MTKHYNITVKGIVQGVWYRKNTLEKAKQLNINGFVMNMPNGDVYVEAEGTSKQLNDLLEWCATGPEFAQVDTVSFEESHMKSFTDFEIRH</sequence>
<accession>A0A504JM17</accession>
<keyword evidence="8" id="KW-1185">Reference proteome</keyword>
<gene>
    <name evidence="7" type="ORF">FHK87_07920</name>
</gene>
<feature type="active site" evidence="4">
    <location>
        <position position="37"/>
    </location>
</feature>
<proteinExistence type="inferred from homology"/>
<dbReference type="InterPro" id="IPR017968">
    <property type="entry name" value="Acylphosphatase_CS"/>
</dbReference>
<dbReference type="PROSITE" id="PS00151">
    <property type="entry name" value="ACYLPHOSPHATASE_2"/>
    <property type="match status" value="1"/>
</dbReference>
<dbReference type="GO" id="GO:0003998">
    <property type="term" value="F:acylphosphatase activity"/>
    <property type="evidence" value="ECO:0007669"/>
    <property type="project" value="UniProtKB-EC"/>
</dbReference>
<name>A0A504JM17_9FLAO</name>
<comment type="catalytic activity">
    <reaction evidence="3 4">
        <text>an acyl phosphate + H2O = a carboxylate + phosphate + H(+)</text>
        <dbReference type="Rhea" id="RHEA:14965"/>
        <dbReference type="ChEBI" id="CHEBI:15377"/>
        <dbReference type="ChEBI" id="CHEBI:15378"/>
        <dbReference type="ChEBI" id="CHEBI:29067"/>
        <dbReference type="ChEBI" id="CHEBI:43474"/>
        <dbReference type="ChEBI" id="CHEBI:59918"/>
        <dbReference type="EC" id="3.6.1.7"/>
    </reaction>
</comment>
<dbReference type="InterPro" id="IPR036046">
    <property type="entry name" value="Acylphosphatase-like_dom_sf"/>
</dbReference>
<dbReference type="PANTHER" id="PTHR47268">
    <property type="entry name" value="ACYLPHOSPHATASE"/>
    <property type="match status" value="1"/>
</dbReference>
<dbReference type="InterPro" id="IPR001792">
    <property type="entry name" value="Acylphosphatase-like_dom"/>
</dbReference>
<dbReference type="InterPro" id="IPR020456">
    <property type="entry name" value="Acylphosphatase"/>
</dbReference>
<dbReference type="Proteomes" id="UP000315540">
    <property type="component" value="Unassembled WGS sequence"/>
</dbReference>
<dbReference type="Gene3D" id="3.30.70.100">
    <property type="match status" value="1"/>
</dbReference>
<dbReference type="SUPFAM" id="SSF54975">
    <property type="entry name" value="Acylphosphatase/BLUF domain-like"/>
    <property type="match status" value="1"/>
</dbReference>
<evidence type="ECO:0000256" key="3">
    <source>
        <dbReference type="ARBA" id="ARBA00047645"/>
    </source>
</evidence>
<dbReference type="RefSeq" id="WP_140592142.1">
    <property type="nucleotide sequence ID" value="NZ_VFWZ01000002.1"/>
</dbReference>
<evidence type="ECO:0000256" key="2">
    <source>
        <dbReference type="ARBA" id="ARBA00012150"/>
    </source>
</evidence>
<dbReference type="PROSITE" id="PS51160">
    <property type="entry name" value="ACYLPHOSPHATASE_3"/>
    <property type="match status" value="1"/>
</dbReference>
<dbReference type="AlphaFoldDB" id="A0A504JM17"/>
<evidence type="ECO:0000256" key="4">
    <source>
        <dbReference type="PROSITE-ProRule" id="PRU00520"/>
    </source>
</evidence>
<dbReference type="Pfam" id="PF00708">
    <property type="entry name" value="Acylphosphatase"/>
    <property type="match status" value="1"/>
</dbReference>
<dbReference type="PANTHER" id="PTHR47268:SF4">
    <property type="entry name" value="ACYLPHOSPHATASE"/>
    <property type="match status" value="1"/>
</dbReference>
<feature type="domain" description="Acylphosphatase-like" evidence="6">
    <location>
        <begin position="4"/>
        <end position="90"/>
    </location>
</feature>
<evidence type="ECO:0000259" key="6">
    <source>
        <dbReference type="PROSITE" id="PS51160"/>
    </source>
</evidence>
<evidence type="ECO:0000256" key="1">
    <source>
        <dbReference type="ARBA" id="ARBA00005614"/>
    </source>
</evidence>
<keyword evidence="4" id="KW-0378">Hydrolase</keyword>
<comment type="similarity">
    <text evidence="1 5">Belongs to the acylphosphatase family.</text>
</comment>
<evidence type="ECO:0000256" key="5">
    <source>
        <dbReference type="RuleBase" id="RU004168"/>
    </source>
</evidence>
<dbReference type="EC" id="3.6.1.7" evidence="2 4"/>